<evidence type="ECO:0000313" key="2">
    <source>
        <dbReference type="WBParaSite" id="TMUE_1000005451.1"/>
    </source>
</evidence>
<protein>
    <submittedName>
        <fullName evidence="2">HORMA domain-containing protein</fullName>
    </submittedName>
</protein>
<sequence>MATGGRKYDEYNIPHVLAYVTSDICLWFMNQVVCFRGLDVPREVARTKFFNVPCKICTRSKTFNRLKAHCETVKDLTQQGRLVAIALSVKGKKGSDLFSERYMIEMFGDASGIKDGKMIDLDTFATELSAVLERIIVVSGQLNEKEPISYDAVAFNVMLLVKSSTKQTTAMQEWASVVDLPVVKSTVIEPFGTISVGELKINFFLERKEFPMPQ</sequence>
<dbReference type="SUPFAM" id="SSF56019">
    <property type="entry name" value="The spindle assembly checkpoint protein mad2"/>
    <property type="match status" value="1"/>
</dbReference>
<dbReference type="InterPro" id="IPR036570">
    <property type="entry name" value="HORMA_dom_sf"/>
</dbReference>
<organism evidence="1 2">
    <name type="scientific">Trichuris muris</name>
    <name type="common">Mouse whipworm</name>
    <dbReference type="NCBI Taxonomy" id="70415"/>
    <lineage>
        <taxon>Eukaryota</taxon>
        <taxon>Metazoa</taxon>
        <taxon>Ecdysozoa</taxon>
        <taxon>Nematoda</taxon>
        <taxon>Enoplea</taxon>
        <taxon>Dorylaimia</taxon>
        <taxon>Trichinellida</taxon>
        <taxon>Trichuridae</taxon>
        <taxon>Trichuris</taxon>
    </lineage>
</organism>
<evidence type="ECO:0000313" key="1">
    <source>
        <dbReference type="Proteomes" id="UP000046395"/>
    </source>
</evidence>
<reference evidence="2" key="1">
    <citation type="submission" date="2019-12" db="UniProtKB">
        <authorList>
            <consortium name="WormBaseParasite"/>
        </authorList>
    </citation>
    <scope>IDENTIFICATION</scope>
</reference>
<keyword evidence="1" id="KW-1185">Reference proteome</keyword>
<dbReference type="Gene3D" id="3.30.900.10">
    <property type="entry name" value="HORMA domain"/>
    <property type="match status" value="1"/>
</dbReference>
<dbReference type="AlphaFoldDB" id="A0A5S6QDK9"/>
<dbReference type="Proteomes" id="UP000046395">
    <property type="component" value="Unassembled WGS sequence"/>
</dbReference>
<proteinExistence type="predicted"/>
<dbReference type="WBParaSite" id="TMUE_1000005451.1">
    <property type="protein sequence ID" value="TMUE_1000005451.1"/>
    <property type="gene ID" value="WBGene00287717"/>
</dbReference>
<accession>A0A5S6QDK9</accession>
<name>A0A5S6QDK9_TRIMR</name>